<keyword evidence="11" id="KW-1185">Reference proteome</keyword>
<dbReference type="OMA" id="YRKVTNV"/>
<reference evidence="11" key="1">
    <citation type="journal article" date="2016" name="Nature">
        <title>The genome of the seagrass Zostera marina reveals angiosperm adaptation to the sea.</title>
        <authorList>
            <person name="Olsen J.L."/>
            <person name="Rouze P."/>
            <person name="Verhelst B."/>
            <person name="Lin Y.-C."/>
            <person name="Bayer T."/>
            <person name="Collen J."/>
            <person name="Dattolo E."/>
            <person name="De Paoli E."/>
            <person name="Dittami S."/>
            <person name="Maumus F."/>
            <person name="Michel G."/>
            <person name="Kersting A."/>
            <person name="Lauritano C."/>
            <person name="Lohaus R."/>
            <person name="Toepel M."/>
            <person name="Tonon T."/>
            <person name="Vanneste K."/>
            <person name="Amirebrahimi M."/>
            <person name="Brakel J."/>
            <person name="Bostroem C."/>
            <person name="Chovatia M."/>
            <person name="Grimwood J."/>
            <person name="Jenkins J.W."/>
            <person name="Jueterbock A."/>
            <person name="Mraz A."/>
            <person name="Stam W.T."/>
            <person name="Tice H."/>
            <person name="Bornberg-Bauer E."/>
            <person name="Green P.J."/>
            <person name="Pearson G.A."/>
            <person name="Procaccini G."/>
            <person name="Duarte C.M."/>
            <person name="Schmutz J."/>
            <person name="Reusch T.B.H."/>
            <person name="Van de Peer Y."/>
        </authorList>
    </citation>
    <scope>NUCLEOTIDE SEQUENCE [LARGE SCALE GENOMIC DNA]</scope>
    <source>
        <strain evidence="11">cv. Finnish</strain>
    </source>
</reference>
<protein>
    <recommendedName>
        <fullName evidence="1">non-specific serine/threonine protein kinase</fullName>
        <ecNumber evidence="1">2.7.11.1</ecNumber>
    </recommendedName>
</protein>
<feature type="domain" description="Protein kinase" evidence="9">
    <location>
        <begin position="26"/>
        <end position="282"/>
    </location>
</feature>
<evidence type="ECO:0000313" key="10">
    <source>
        <dbReference type="EMBL" id="KMZ56131.1"/>
    </source>
</evidence>
<comment type="caution">
    <text evidence="10">The sequence shown here is derived from an EMBL/GenBank/DDBJ whole genome shotgun (WGS) entry which is preliminary data.</text>
</comment>
<keyword evidence="5 10" id="KW-0418">Kinase</keyword>
<evidence type="ECO:0000256" key="5">
    <source>
        <dbReference type="ARBA" id="ARBA00022777"/>
    </source>
</evidence>
<evidence type="ECO:0000256" key="1">
    <source>
        <dbReference type="ARBA" id="ARBA00012513"/>
    </source>
</evidence>
<dbReference type="EMBL" id="LFYR01002227">
    <property type="protein sequence ID" value="KMZ56131.1"/>
    <property type="molecule type" value="Genomic_DNA"/>
</dbReference>
<evidence type="ECO:0000256" key="3">
    <source>
        <dbReference type="ARBA" id="ARBA00022679"/>
    </source>
</evidence>
<dbReference type="Gene3D" id="1.10.510.10">
    <property type="entry name" value="Transferase(Phosphotransferase) domain 1"/>
    <property type="match status" value="1"/>
</dbReference>
<evidence type="ECO:0000256" key="2">
    <source>
        <dbReference type="ARBA" id="ARBA00022527"/>
    </source>
</evidence>
<keyword evidence="4" id="KW-0547">Nucleotide-binding</keyword>
<dbReference type="FunFam" id="1.10.510.10:FF:001565">
    <property type="entry name" value="WNK protein kinase"/>
    <property type="match status" value="1"/>
</dbReference>
<evidence type="ECO:0000256" key="8">
    <source>
        <dbReference type="ARBA" id="ARBA00048679"/>
    </source>
</evidence>
<name>A0A0K9NHA6_ZOSMR</name>
<dbReference type="InterPro" id="IPR050588">
    <property type="entry name" value="WNK_Ser-Thr_kinase"/>
</dbReference>
<keyword evidence="6" id="KW-0067">ATP-binding</keyword>
<evidence type="ECO:0000259" key="9">
    <source>
        <dbReference type="PROSITE" id="PS50011"/>
    </source>
</evidence>
<evidence type="ECO:0000313" key="11">
    <source>
        <dbReference type="Proteomes" id="UP000036987"/>
    </source>
</evidence>
<dbReference type="InterPro" id="IPR000719">
    <property type="entry name" value="Prot_kinase_dom"/>
</dbReference>
<proteinExistence type="predicted"/>
<dbReference type="SUPFAM" id="SSF56112">
    <property type="entry name" value="Protein kinase-like (PK-like)"/>
    <property type="match status" value="1"/>
</dbReference>
<sequence>MSISAEDEPDEPSEQFVEMDDTGRYGRYSDLLGSGSSKKVYRGFDLVEGVEIAWNQIDVDYDKPETLERPYSEVRYLRDIHHENIIRLYSYWTDEKNHKFNFITEICTSGSLRDFRAKHRNVSIRALKKWSLQILRGLDYLHNHNPCIIHRDLNCSNIFINGNTGEVMIGDFGLATAMSNELSVHTTMVGTPEFMAPEQFNECYTEGIDIYSFGFCVLEMVTREIPYSECDNLPRIFKRVTNGVKPKSLQRVEPEIQKFIEKCIAPYKDRPTASELLEDPFFQGIDGDDNDD</sequence>
<accession>A0A0K9NHA6</accession>
<dbReference type="InterPro" id="IPR011009">
    <property type="entry name" value="Kinase-like_dom_sf"/>
</dbReference>
<organism evidence="10 11">
    <name type="scientific">Zostera marina</name>
    <name type="common">Eelgrass</name>
    <dbReference type="NCBI Taxonomy" id="29655"/>
    <lineage>
        <taxon>Eukaryota</taxon>
        <taxon>Viridiplantae</taxon>
        <taxon>Streptophyta</taxon>
        <taxon>Embryophyta</taxon>
        <taxon>Tracheophyta</taxon>
        <taxon>Spermatophyta</taxon>
        <taxon>Magnoliopsida</taxon>
        <taxon>Liliopsida</taxon>
        <taxon>Zosteraceae</taxon>
        <taxon>Zostera</taxon>
    </lineage>
</organism>
<dbReference type="OrthoDB" id="4062651at2759"/>
<comment type="catalytic activity">
    <reaction evidence="8">
        <text>L-seryl-[protein] + ATP = O-phospho-L-seryl-[protein] + ADP + H(+)</text>
        <dbReference type="Rhea" id="RHEA:17989"/>
        <dbReference type="Rhea" id="RHEA-COMP:9863"/>
        <dbReference type="Rhea" id="RHEA-COMP:11604"/>
        <dbReference type="ChEBI" id="CHEBI:15378"/>
        <dbReference type="ChEBI" id="CHEBI:29999"/>
        <dbReference type="ChEBI" id="CHEBI:30616"/>
        <dbReference type="ChEBI" id="CHEBI:83421"/>
        <dbReference type="ChEBI" id="CHEBI:456216"/>
        <dbReference type="EC" id="2.7.11.1"/>
    </reaction>
</comment>
<evidence type="ECO:0000256" key="6">
    <source>
        <dbReference type="ARBA" id="ARBA00022840"/>
    </source>
</evidence>
<keyword evidence="2" id="KW-0723">Serine/threonine-protein kinase</keyword>
<comment type="catalytic activity">
    <reaction evidence="7">
        <text>L-threonyl-[protein] + ATP = O-phospho-L-threonyl-[protein] + ADP + H(+)</text>
        <dbReference type="Rhea" id="RHEA:46608"/>
        <dbReference type="Rhea" id="RHEA-COMP:11060"/>
        <dbReference type="Rhea" id="RHEA-COMP:11605"/>
        <dbReference type="ChEBI" id="CHEBI:15378"/>
        <dbReference type="ChEBI" id="CHEBI:30013"/>
        <dbReference type="ChEBI" id="CHEBI:30616"/>
        <dbReference type="ChEBI" id="CHEBI:61977"/>
        <dbReference type="ChEBI" id="CHEBI:456216"/>
        <dbReference type="EC" id="2.7.11.1"/>
    </reaction>
</comment>
<dbReference type="PANTHER" id="PTHR13902">
    <property type="entry name" value="SERINE/THREONINE-PROTEIN KINASE WNK WITH NO LYSINE -RELATED"/>
    <property type="match status" value="1"/>
</dbReference>
<evidence type="ECO:0000256" key="4">
    <source>
        <dbReference type="ARBA" id="ARBA00022741"/>
    </source>
</evidence>
<dbReference type="Proteomes" id="UP000036987">
    <property type="component" value="Unassembled WGS sequence"/>
</dbReference>
<dbReference type="EC" id="2.7.11.1" evidence="1"/>
<dbReference type="AlphaFoldDB" id="A0A0K9NHA6"/>
<dbReference type="STRING" id="29655.A0A0K9NHA6"/>
<dbReference type="PROSITE" id="PS50011">
    <property type="entry name" value="PROTEIN_KINASE_DOM"/>
    <property type="match status" value="1"/>
</dbReference>
<evidence type="ECO:0000256" key="7">
    <source>
        <dbReference type="ARBA" id="ARBA00047899"/>
    </source>
</evidence>
<dbReference type="GO" id="GO:0035556">
    <property type="term" value="P:intracellular signal transduction"/>
    <property type="evidence" value="ECO:0000318"/>
    <property type="project" value="GO_Central"/>
</dbReference>
<keyword evidence="3" id="KW-0808">Transferase</keyword>
<dbReference type="Pfam" id="PF00069">
    <property type="entry name" value="Pkinase"/>
    <property type="match status" value="1"/>
</dbReference>
<dbReference type="Gene3D" id="3.30.200.20">
    <property type="entry name" value="Phosphorylase Kinase, domain 1"/>
    <property type="match status" value="1"/>
</dbReference>
<dbReference type="GO" id="GO:0004674">
    <property type="term" value="F:protein serine/threonine kinase activity"/>
    <property type="evidence" value="ECO:0000318"/>
    <property type="project" value="GO_Central"/>
</dbReference>
<dbReference type="GO" id="GO:0005737">
    <property type="term" value="C:cytoplasm"/>
    <property type="evidence" value="ECO:0000318"/>
    <property type="project" value="GO_Central"/>
</dbReference>
<dbReference type="FunFam" id="3.30.200.20:FF:000075">
    <property type="entry name" value="Probable serine/threonine-protein kinase WNK1"/>
    <property type="match status" value="1"/>
</dbReference>
<dbReference type="GO" id="GO:0005524">
    <property type="term" value="F:ATP binding"/>
    <property type="evidence" value="ECO:0007669"/>
    <property type="project" value="UniProtKB-KW"/>
</dbReference>
<gene>
    <name evidence="10" type="ORF">ZOSMA_99G00620</name>
</gene>